<evidence type="ECO:0000313" key="2">
    <source>
        <dbReference type="Proteomes" id="UP001408356"/>
    </source>
</evidence>
<sequence>MSAPVQIRTFPLPSRGRCVSLSIAAIVMLLSSRKEVIAPGSPIYDYLLEGRPNALVNAIRAQNGIFYILFGIHSVETVLFAATKLRKHGVPFLSPLWWKWALLPFISGSFAWQHFDKAVKATAAKQSR</sequence>
<accession>A0ABR2UNM3</accession>
<comment type="caution">
    <text evidence="1">The sequence shown here is derived from an EMBL/GenBank/DDBJ whole genome shotgun (WGS) entry which is preliminary data.</text>
</comment>
<dbReference type="EMBL" id="JARVKF010000407">
    <property type="protein sequence ID" value="KAK9416240.1"/>
    <property type="molecule type" value="Genomic_DNA"/>
</dbReference>
<gene>
    <name evidence="1" type="ORF">SUNI508_01657</name>
</gene>
<proteinExistence type="predicted"/>
<keyword evidence="2" id="KW-1185">Reference proteome</keyword>
<dbReference type="PANTHER" id="PTHR37783:SF1">
    <property type="entry name" value="MEMBRANE PROTEIN, PUTATIVE (AFU_ORTHOLOGUE AFUA_1G04315)-RELATED"/>
    <property type="match status" value="1"/>
</dbReference>
<evidence type="ECO:0000313" key="1">
    <source>
        <dbReference type="EMBL" id="KAK9416240.1"/>
    </source>
</evidence>
<dbReference type="Proteomes" id="UP001408356">
    <property type="component" value="Unassembled WGS sequence"/>
</dbReference>
<organism evidence="1 2">
    <name type="scientific">Seiridium unicorne</name>
    <dbReference type="NCBI Taxonomy" id="138068"/>
    <lineage>
        <taxon>Eukaryota</taxon>
        <taxon>Fungi</taxon>
        <taxon>Dikarya</taxon>
        <taxon>Ascomycota</taxon>
        <taxon>Pezizomycotina</taxon>
        <taxon>Sordariomycetes</taxon>
        <taxon>Xylariomycetidae</taxon>
        <taxon>Amphisphaeriales</taxon>
        <taxon>Sporocadaceae</taxon>
        <taxon>Seiridium</taxon>
    </lineage>
</organism>
<dbReference type="PANTHER" id="PTHR37783">
    <property type="entry name" value="MEMBRANE PROTEIN, PUTATIVE (AFU_ORTHOLOGUE AFUA_1G04315)-RELATED"/>
    <property type="match status" value="1"/>
</dbReference>
<name>A0ABR2UNM3_9PEZI</name>
<reference evidence="1 2" key="1">
    <citation type="journal article" date="2024" name="J. Plant Pathol.">
        <title>Sequence and assembly of the genome of Seiridium unicorne, isolate CBS 538.82, causal agent of cypress canker disease.</title>
        <authorList>
            <person name="Scali E."/>
            <person name="Rocca G.D."/>
            <person name="Danti R."/>
            <person name="Garbelotto M."/>
            <person name="Barberini S."/>
            <person name="Baroncelli R."/>
            <person name="Emiliani G."/>
        </authorList>
    </citation>
    <scope>NUCLEOTIDE SEQUENCE [LARGE SCALE GENOMIC DNA]</scope>
    <source>
        <strain evidence="1 2">BM-138-508</strain>
    </source>
</reference>
<protein>
    <submittedName>
        <fullName evidence="1">Uncharacterized protein</fullName>
    </submittedName>
</protein>